<comment type="similarity">
    <text evidence="1">Belongs to the metallo-dependent hydrolases superfamily. ATZ/TRZ family.</text>
</comment>
<evidence type="ECO:0000313" key="8">
    <source>
        <dbReference type="Proteomes" id="UP000627715"/>
    </source>
</evidence>
<evidence type="ECO:0000256" key="2">
    <source>
        <dbReference type="ARBA" id="ARBA00022723"/>
    </source>
</evidence>
<feature type="domain" description="Amidohydrolase-related" evidence="5">
    <location>
        <begin position="118"/>
        <end position="482"/>
    </location>
</feature>
<dbReference type="RefSeq" id="WP_068811517.1">
    <property type="nucleotide sequence ID" value="NZ_BMIY01000002.1"/>
</dbReference>
<evidence type="ECO:0000256" key="3">
    <source>
        <dbReference type="ARBA" id="ARBA00022801"/>
    </source>
</evidence>
<evidence type="ECO:0000259" key="5">
    <source>
        <dbReference type="Pfam" id="PF01979"/>
    </source>
</evidence>
<dbReference type="PANTHER" id="PTHR43794:SF11">
    <property type="entry name" value="AMIDOHYDROLASE-RELATED DOMAIN-CONTAINING PROTEIN"/>
    <property type="match status" value="1"/>
</dbReference>
<dbReference type="InterPro" id="IPR054418">
    <property type="entry name" value="MQNX/HUTI_composite_N"/>
</dbReference>
<protein>
    <submittedName>
        <fullName evidence="7">Chlorohydrolase</fullName>
    </submittedName>
</protein>
<reference evidence="7" key="1">
    <citation type="journal article" date="2014" name="Int. J. Syst. Evol. Microbiol.">
        <title>Complete genome sequence of Corynebacterium casei LMG S-19264T (=DSM 44701T), isolated from a smear-ripened cheese.</title>
        <authorList>
            <consortium name="US DOE Joint Genome Institute (JGI-PGF)"/>
            <person name="Walter F."/>
            <person name="Albersmeier A."/>
            <person name="Kalinowski J."/>
            <person name="Ruckert C."/>
        </authorList>
    </citation>
    <scope>NUCLEOTIDE SEQUENCE</scope>
    <source>
        <strain evidence="7">CGMCC 1.15425</strain>
    </source>
</reference>
<dbReference type="PANTHER" id="PTHR43794">
    <property type="entry name" value="AMINOHYDROLASE SSNA-RELATED"/>
    <property type="match status" value="1"/>
</dbReference>
<keyword evidence="8" id="KW-1185">Reference proteome</keyword>
<dbReference type="GO" id="GO:0016810">
    <property type="term" value="F:hydrolase activity, acting on carbon-nitrogen (but not peptide) bonds"/>
    <property type="evidence" value="ECO:0007669"/>
    <property type="project" value="InterPro"/>
</dbReference>
<feature type="domain" description="Aminodeoxyfutalosine deaminase/Imidazolonepropionase-like composite" evidence="6">
    <location>
        <begin position="84"/>
        <end position="108"/>
    </location>
</feature>
<accession>A0A917LQD7</accession>
<reference evidence="7" key="2">
    <citation type="submission" date="2020-09" db="EMBL/GenBank/DDBJ databases">
        <authorList>
            <person name="Sun Q."/>
            <person name="Zhou Y."/>
        </authorList>
    </citation>
    <scope>NUCLEOTIDE SEQUENCE</scope>
    <source>
        <strain evidence="7">CGMCC 1.15425</strain>
    </source>
</reference>
<dbReference type="EMBL" id="BMIY01000002">
    <property type="protein sequence ID" value="GGG51245.1"/>
    <property type="molecule type" value="Genomic_DNA"/>
</dbReference>
<dbReference type="InterPro" id="IPR006311">
    <property type="entry name" value="TAT_signal"/>
</dbReference>
<dbReference type="Gene3D" id="2.30.40.10">
    <property type="entry name" value="Urease, subunit C, domain 1"/>
    <property type="match status" value="1"/>
</dbReference>
<dbReference type="SUPFAM" id="SSF51338">
    <property type="entry name" value="Composite domain of metallo-dependent hydrolases"/>
    <property type="match status" value="1"/>
</dbReference>
<comment type="caution">
    <text evidence="7">The sequence shown here is derived from an EMBL/GenBank/DDBJ whole genome shotgun (WGS) entry which is preliminary data.</text>
</comment>
<name>A0A917LQD7_9GAMM</name>
<dbReference type="SUPFAM" id="SSF51556">
    <property type="entry name" value="Metallo-dependent hydrolases"/>
    <property type="match status" value="1"/>
</dbReference>
<dbReference type="Pfam" id="PF01979">
    <property type="entry name" value="Amidohydro_1"/>
    <property type="match status" value="1"/>
</dbReference>
<dbReference type="Proteomes" id="UP000627715">
    <property type="component" value="Unassembled WGS sequence"/>
</dbReference>
<proteinExistence type="inferred from homology"/>
<keyword evidence="2" id="KW-0479">Metal-binding</keyword>
<dbReference type="AlphaFoldDB" id="A0A917LQD7"/>
<dbReference type="PROSITE" id="PS51318">
    <property type="entry name" value="TAT"/>
    <property type="match status" value="1"/>
</dbReference>
<evidence type="ECO:0000259" key="6">
    <source>
        <dbReference type="Pfam" id="PF22039"/>
    </source>
</evidence>
<gene>
    <name evidence="7" type="ORF">GCM10011403_05490</name>
</gene>
<sequence length="523" mass="56883">MKHSDGQQDPQSSQPLISRRRFMQSSVALAGSGLVAASLVNNPNQAVAQATGAQAGSADNDITVFTHTTVVSNDADRRTYQDVALVVQGDTIAAIGNTDEMLSRFPNAAVYDGSRKAILPGLINCHAHLAQALDKGFNEDFGFPNSLNLPVSPFSLISEEEATLMSMVGALEALRGGTTTVVQNVGNIARDAAALAETGQRWVFAESVRDIETVDGPMSPPRLANSVPPQFSDRLREEGMQRISDLFDRWHGYDNGRIQVFPAAALVELSSPQLLRDVREFADRHELGYTIHMTQSQAEVDFMLRYHGMRPALFLQEHGYLGPRLFAAHARYVDDNEIRVLADSGTMVTHQASMAANRGVNPPVTRLRRGGVRMCLGTDNNNNDMLHVMKVAMQMERIQRADDIPGILPQPEDLLADACSGGASAVNMGGSLGQLAVGKKADLIVLDVMKPHLTPSGRILSAWLHNGQPSDVESVMVDGKFVMRDHRVLTVDEGALMEEAYQVGQRVWSRILQDGPLTLPTMS</sequence>
<evidence type="ECO:0000256" key="1">
    <source>
        <dbReference type="ARBA" id="ARBA00006745"/>
    </source>
</evidence>
<dbReference type="Gene3D" id="3.20.20.140">
    <property type="entry name" value="Metal-dependent hydrolases"/>
    <property type="match status" value="1"/>
</dbReference>
<dbReference type="InterPro" id="IPR050287">
    <property type="entry name" value="MTA/SAH_deaminase"/>
</dbReference>
<evidence type="ECO:0000256" key="4">
    <source>
        <dbReference type="ARBA" id="ARBA00022833"/>
    </source>
</evidence>
<dbReference type="InterPro" id="IPR006680">
    <property type="entry name" value="Amidohydro-rel"/>
</dbReference>
<dbReference type="Pfam" id="PF22039">
    <property type="entry name" value="HUTI_composite_bact"/>
    <property type="match status" value="1"/>
</dbReference>
<keyword evidence="3" id="KW-0378">Hydrolase</keyword>
<keyword evidence="4" id="KW-0862">Zinc</keyword>
<dbReference type="OrthoDB" id="9787621at2"/>
<organism evidence="7 8">
    <name type="scientific">Pseudohongiella nitratireducens</name>
    <dbReference type="NCBI Taxonomy" id="1768907"/>
    <lineage>
        <taxon>Bacteria</taxon>
        <taxon>Pseudomonadati</taxon>
        <taxon>Pseudomonadota</taxon>
        <taxon>Gammaproteobacteria</taxon>
        <taxon>Pseudomonadales</taxon>
        <taxon>Pseudohongiellaceae</taxon>
        <taxon>Pseudohongiella</taxon>
    </lineage>
</organism>
<dbReference type="InterPro" id="IPR032466">
    <property type="entry name" value="Metal_Hydrolase"/>
</dbReference>
<dbReference type="InterPro" id="IPR011059">
    <property type="entry name" value="Metal-dep_hydrolase_composite"/>
</dbReference>
<dbReference type="GO" id="GO:0046872">
    <property type="term" value="F:metal ion binding"/>
    <property type="evidence" value="ECO:0007669"/>
    <property type="project" value="UniProtKB-KW"/>
</dbReference>
<evidence type="ECO:0000313" key="7">
    <source>
        <dbReference type="EMBL" id="GGG51245.1"/>
    </source>
</evidence>